<evidence type="ECO:0000313" key="2">
    <source>
        <dbReference type="EMBL" id="OGG71319.1"/>
    </source>
</evidence>
<feature type="transmembrane region" description="Helical" evidence="1">
    <location>
        <begin position="7"/>
        <end position="28"/>
    </location>
</feature>
<dbReference type="Proteomes" id="UP000176689">
    <property type="component" value="Unassembled WGS sequence"/>
</dbReference>
<keyword evidence="1" id="KW-0812">Transmembrane</keyword>
<feature type="transmembrane region" description="Helical" evidence="1">
    <location>
        <begin position="40"/>
        <end position="64"/>
    </location>
</feature>
<accession>A0A1F6ECB1</accession>
<proteinExistence type="predicted"/>
<sequence length="242" mass="25957">MYAILHAVCAAAYVGLVAFFMTNVGTLFGPAHGSLNATMFLLMFVISAAVMGMLVFGRPALWYLDNMKREAVALSLYTVGFLALIAALVFGFLVLSANRVPGEQVFCTMEAKLCPDGSYVRRIGPKCEFAECPTAGSSFIEPRSVEAGINETVNALDVSITPLAVLEDSRCAVDVQCVWAGTVHVRARLESGLGTSEMVFSPDTPVTTEAESITLTGVSPAPYSKKTIAPADYRFTFEVSKR</sequence>
<reference evidence="2 3" key="1">
    <citation type="journal article" date="2016" name="Nat. Commun.">
        <title>Thousands of microbial genomes shed light on interconnected biogeochemical processes in an aquifer system.</title>
        <authorList>
            <person name="Anantharaman K."/>
            <person name="Brown C.T."/>
            <person name="Hug L.A."/>
            <person name="Sharon I."/>
            <person name="Castelle C.J."/>
            <person name="Probst A.J."/>
            <person name="Thomas B.C."/>
            <person name="Singh A."/>
            <person name="Wilkins M.J."/>
            <person name="Karaoz U."/>
            <person name="Brodie E.L."/>
            <person name="Williams K.H."/>
            <person name="Hubbard S.S."/>
            <person name="Banfield J.F."/>
        </authorList>
    </citation>
    <scope>NUCLEOTIDE SEQUENCE [LARGE SCALE GENOMIC DNA]</scope>
</reference>
<evidence type="ECO:0000313" key="3">
    <source>
        <dbReference type="Proteomes" id="UP000176689"/>
    </source>
</evidence>
<dbReference type="EMBL" id="MFLP01000001">
    <property type="protein sequence ID" value="OGG71319.1"/>
    <property type="molecule type" value="Genomic_DNA"/>
</dbReference>
<evidence type="ECO:0000256" key="1">
    <source>
        <dbReference type="SAM" id="Phobius"/>
    </source>
</evidence>
<gene>
    <name evidence="2" type="ORF">A3F27_00685</name>
</gene>
<name>A0A1F6ECB1_9BACT</name>
<dbReference type="AlphaFoldDB" id="A0A1F6ECB1"/>
<keyword evidence="1" id="KW-0472">Membrane</keyword>
<comment type="caution">
    <text evidence="2">The sequence shown here is derived from an EMBL/GenBank/DDBJ whole genome shotgun (WGS) entry which is preliminary data.</text>
</comment>
<feature type="transmembrane region" description="Helical" evidence="1">
    <location>
        <begin position="71"/>
        <end position="95"/>
    </location>
</feature>
<keyword evidence="1" id="KW-1133">Transmembrane helix</keyword>
<protein>
    <submittedName>
        <fullName evidence="2">Uncharacterized protein</fullName>
    </submittedName>
</protein>
<organism evidence="2 3">
    <name type="scientific">Candidatus Kaiserbacteria bacterium RIFCSPHIGHO2_12_FULL_53_13</name>
    <dbReference type="NCBI Taxonomy" id="1798502"/>
    <lineage>
        <taxon>Bacteria</taxon>
        <taxon>Candidatus Kaiseribacteriota</taxon>
    </lineage>
</organism>